<keyword evidence="1" id="KW-0472">Membrane</keyword>
<dbReference type="GO" id="GO:0005886">
    <property type="term" value="C:plasma membrane"/>
    <property type="evidence" value="ECO:0007669"/>
    <property type="project" value="TreeGrafter"/>
</dbReference>
<dbReference type="EMBL" id="JACHCE010000003">
    <property type="protein sequence ID" value="MBB5636603.1"/>
    <property type="molecule type" value="Genomic_DNA"/>
</dbReference>
<dbReference type="GO" id="GO:0004713">
    <property type="term" value="F:protein tyrosine kinase activity"/>
    <property type="evidence" value="ECO:0007669"/>
    <property type="project" value="TreeGrafter"/>
</dbReference>
<evidence type="ECO:0000256" key="1">
    <source>
        <dbReference type="SAM" id="Phobius"/>
    </source>
</evidence>
<comment type="caution">
    <text evidence="2">The sequence shown here is derived from an EMBL/GenBank/DDBJ whole genome shotgun (WGS) entry which is preliminary data.</text>
</comment>
<sequence>MEEKSTSYNEQSDEISMKELLLNIQEWYKNMLSKWLIIVLFGLLGGLLGFVYAYYKKPVFTASTTFVLEESGSGGALGGLGGLASMVGVDIGGGGGGIFQGDNILELYKSRTMIEKTLLTEATYDGKKDLLVNWYISFNKLRENWKEKPLLKNLQFNNQKQSSPVTSRLRDSVLSTIVSDINKNYLTVSKEDKKLSIIDAKVKSKSEFFSKAFNETIVKNVNDFYVQTKTKKSMHNIAVLQKKTDSVRAVMTGAIYSAAGITDATPNLNTTRQSQRVAPVQRSQFTAETNRAILIELTKNLELTKMSLLNETPLIQVIDEPIYPLPKEQFGKLKGIILGGLIAGILTVIFITIRTILKNIISE</sequence>
<proteinExistence type="predicted"/>
<protein>
    <submittedName>
        <fullName evidence="2">Uncharacterized protein involved in exopolysaccharide biosynthesis</fullName>
    </submittedName>
</protein>
<name>A0A7W8ZM91_9SPHI</name>
<dbReference type="PANTHER" id="PTHR32309:SF13">
    <property type="entry name" value="FERRIC ENTEROBACTIN TRANSPORT PROTEIN FEPE"/>
    <property type="match status" value="1"/>
</dbReference>
<keyword evidence="1" id="KW-1133">Transmembrane helix</keyword>
<keyword evidence="1" id="KW-0812">Transmembrane</keyword>
<dbReference type="Proteomes" id="UP000537204">
    <property type="component" value="Unassembled WGS sequence"/>
</dbReference>
<evidence type="ECO:0000313" key="2">
    <source>
        <dbReference type="EMBL" id="MBB5636603.1"/>
    </source>
</evidence>
<dbReference type="RefSeq" id="WP_183882303.1">
    <property type="nucleotide sequence ID" value="NZ_JACHCE010000003.1"/>
</dbReference>
<accession>A0A7W8ZM91</accession>
<evidence type="ECO:0000313" key="3">
    <source>
        <dbReference type="Proteomes" id="UP000537204"/>
    </source>
</evidence>
<dbReference type="PANTHER" id="PTHR32309">
    <property type="entry name" value="TYROSINE-PROTEIN KINASE"/>
    <property type="match status" value="1"/>
</dbReference>
<gene>
    <name evidence="2" type="ORF">HDE68_002504</name>
</gene>
<dbReference type="InterPro" id="IPR050445">
    <property type="entry name" value="Bact_polysacc_biosynth/exp"/>
</dbReference>
<organism evidence="2 3">
    <name type="scientific">Pedobacter cryoconitis</name>
    <dbReference type="NCBI Taxonomy" id="188932"/>
    <lineage>
        <taxon>Bacteria</taxon>
        <taxon>Pseudomonadati</taxon>
        <taxon>Bacteroidota</taxon>
        <taxon>Sphingobacteriia</taxon>
        <taxon>Sphingobacteriales</taxon>
        <taxon>Sphingobacteriaceae</taxon>
        <taxon>Pedobacter</taxon>
    </lineage>
</organism>
<feature type="transmembrane region" description="Helical" evidence="1">
    <location>
        <begin position="336"/>
        <end position="357"/>
    </location>
</feature>
<dbReference type="AlphaFoldDB" id="A0A7W8ZM91"/>
<reference evidence="2 3" key="1">
    <citation type="submission" date="2020-08" db="EMBL/GenBank/DDBJ databases">
        <title>Genomic Encyclopedia of Type Strains, Phase IV (KMG-V): Genome sequencing to study the core and pangenomes of soil and plant-associated prokaryotes.</title>
        <authorList>
            <person name="Whitman W."/>
        </authorList>
    </citation>
    <scope>NUCLEOTIDE SEQUENCE [LARGE SCALE GENOMIC DNA]</scope>
    <source>
        <strain evidence="2 3">S3M1</strain>
    </source>
</reference>
<feature type="transmembrane region" description="Helical" evidence="1">
    <location>
        <begin position="35"/>
        <end position="55"/>
    </location>
</feature>